<feature type="region of interest" description="Disordered" evidence="3">
    <location>
        <begin position="130"/>
        <end position="160"/>
    </location>
</feature>
<keyword evidence="1 2" id="KW-0728">SH3 domain</keyword>
<dbReference type="Proteomes" id="UP001527925">
    <property type="component" value="Unassembled WGS sequence"/>
</dbReference>
<evidence type="ECO:0000313" key="7">
    <source>
        <dbReference type="Proteomes" id="UP001527925"/>
    </source>
</evidence>
<feature type="compositionally biased region" description="Basic and acidic residues" evidence="3">
    <location>
        <begin position="143"/>
        <end position="152"/>
    </location>
</feature>
<feature type="transmembrane region" description="Helical" evidence="4">
    <location>
        <begin position="63"/>
        <end position="88"/>
    </location>
</feature>
<feature type="domain" description="SH3" evidence="5">
    <location>
        <begin position="228"/>
        <end position="287"/>
    </location>
</feature>
<evidence type="ECO:0000256" key="3">
    <source>
        <dbReference type="SAM" id="MobiDB-lite"/>
    </source>
</evidence>
<evidence type="ECO:0000313" key="6">
    <source>
        <dbReference type="EMBL" id="KAL2913397.1"/>
    </source>
</evidence>
<comment type="caution">
    <text evidence="6">The sequence shown here is derived from an EMBL/GenBank/DDBJ whole genome shotgun (WGS) entry which is preliminary data.</text>
</comment>
<dbReference type="InterPro" id="IPR036028">
    <property type="entry name" value="SH3-like_dom_sf"/>
</dbReference>
<keyword evidence="4" id="KW-1133">Transmembrane helix</keyword>
<feature type="compositionally biased region" description="Polar residues" evidence="3">
    <location>
        <begin position="96"/>
        <end position="105"/>
    </location>
</feature>
<feature type="compositionally biased region" description="Low complexity" evidence="3">
    <location>
        <begin position="130"/>
        <end position="139"/>
    </location>
</feature>
<keyword evidence="4" id="KW-0472">Membrane</keyword>
<gene>
    <name evidence="6" type="primary">FUS1</name>
    <name evidence="6" type="ORF">HK105_207142</name>
</gene>
<evidence type="ECO:0000259" key="5">
    <source>
        <dbReference type="PROSITE" id="PS50002"/>
    </source>
</evidence>
<dbReference type="Gene3D" id="2.30.30.40">
    <property type="entry name" value="SH3 Domains"/>
    <property type="match status" value="1"/>
</dbReference>
<keyword evidence="4" id="KW-0812">Transmembrane</keyword>
<evidence type="ECO:0000256" key="4">
    <source>
        <dbReference type="SAM" id="Phobius"/>
    </source>
</evidence>
<evidence type="ECO:0000256" key="2">
    <source>
        <dbReference type="PROSITE-ProRule" id="PRU00192"/>
    </source>
</evidence>
<dbReference type="Pfam" id="PF00018">
    <property type="entry name" value="SH3_1"/>
    <property type="match status" value="1"/>
</dbReference>
<organism evidence="6 7">
    <name type="scientific">Polyrhizophydium stewartii</name>
    <dbReference type="NCBI Taxonomy" id="2732419"/>
    <lineage>
        <taxon>Eukaryota</taxon>
        <taxon>Fungi</taxon>
        <taxon>Fungi incertae sedis</taxon>
        <taxon>Chytridiomycota</taxon>
        <taxon>Chytridiomycota incertae sedis</taxon>
        <taxon>Chytridiomycetes</taxon>
        <taxon>Rhizophydiales</taxon>
        <taxon>Rhizophydiales incertae sedis</taxon>
        <taxon>Polyrhizophydium</taxon>
    </lineage>
</organism>
<sequence length="287" mass="30229">MCRADAAIQTVQARAIAVQRFQAACAATESANCTVAAPLEAHNCDASSQSAGSSSSQGLGVGAIAGIAAAAAAAAAAAIATLFFLVLLPRFRSRRATSQAPGSKRNTPRDSPIALNALPVRGVRIDTAATKEAAAAPAPSVSKMDHKSDQQEPSRSAPVVSFSDLLSDEEDFSEFKNQKRSSSQTLSSVMSMFMTASRQLSQSEGPYYPSLERADSRVNDDGDTDLDITFYATQVIQPYRARQPDELDLDIGDIIHVVRVFEDGWGKGRNATSGNAGIFPVVCLASI</sequence>
<reference evidence="6 7" key="1">
    <citation type="submission" date="2023-09" db="EMBL/GenBank/DDBJ databases">
        <title>Pangenome analysis of Batrachochytrium dendrobatidis and related Chytrids.</title>
        <authorList>
            <person name="Yacoub M.N."/>
            <person name="Stajich J.E."/>
            <person name="James T.Y."/>
        </authorList>
    </citation>
    <scope>NUCLEOTIDE SEQUENCE [LARGE SCALE GENOMIC DNA]</scope>
    <source>
        <strain evidence="6 7">JEL0888</strain>
    </source>
</reference>
<protein>
    <submittedName>
        <fullName evidence="6">Fus1 actin binding activity protein</fullName>
    </submittedName>
</protein>
<evidence type="ECO:0000256" key="1">
    <source>
        <dbReference type="ARBA" id="ARBA00022443"/>
    </source>
</evidence>
<dbReference type="EMBL" id="JADGIZ020000047">
    <property type="protein sequence ID" value="KAL2913397.1"/>
    <property type="molecule type" value="Genomic_DNA"/>
</dbReference>
<dbReference type="PROSITE" id="PS50002">
    <property type="entry name" value="SH3"/>
    <property type="match status" value="1"/>
</dbReference>
<keyword evidence="7" id="KW-1185">Reference proteome</keyword>
<dbReference type="SUPFAM" id="SSF50044">
    <property type="entry name" value="SH3-domain"/>
    <property type="match status" value="1"/>
</dbReference>
<feature type="region of interest" description="Disordered" evidence="3">
    <location>
        <begin position="96"/>
        <end position="116"/>
    </location>
</feature>
<dbReference type="SMART" id="SM00326">
    <property type="entry name" value="SH3"/>
    <property type="match status" value="1"/>
</dbReference>
<proteinExistence type="predicted"/>
<dbReference type="InterPro" id="IPR001452">
    <property type="entry name" value="SH3_domain"/>
</dbReference>
<name>A0ABR4N1L9_9FUNG</name>
<accession>A0ABR4N1L9</accession>